<accession>A0A2S6MW05</accession>
<name>A0A2S6MW05_RHOGL</name>
<organism evidence="1 2">
    <name type="scientific">Rhodopila globiformis</name>
    <name type="common">Rhodopseudomonas globiformis</name>
    <dbReference type="NCBI Taxonomy" id="1071"/>
    <lineage>
        <taxon>Bacteria</taxon>
        <taxon>Pseudomonadati</taxon>
        <taxon>Pseudomonadota</taxon>
        <taxon>Alphaproteobacteria</taxon>
        <taxon>Acetobacterales</taxon>
        <taxon>Acetobacteraceae</taxon>
        <taxon>Rhodopila</taxon>
    </lineage>
</organism>
<proteinExistence type="predicted"/>
<dbReference type="Proteomes" id="UP000239724">
    <property type="component" value="Unassembled WGS sequence"/>
</dbReference>
<gene>
    <name evidence="1" type="ORF">CCS01_29725</name>
</gene>
<dbReference type="EMBL" id="NHRY01000269">
    <property type="protein sequence ID" value="PPQ26537.1"/>
    <property type="molecule type" value="Genomic_DNA"/>
</dbReference>
<evidence type="ECO:0000313" key="2">
    <source>
        <dbReference type="Proteomes" id="UP000239724"/>
    </source>
</evidence>
<evidence type="ECO:0000313" key="1">
    <source>
        <dbReference type="EMBL" id="PPQ26537.1"/>
    </source>
</evidence>
<keyword evidence="2" id="KW-1185">Reference proteome</keyword>
<dbReference type="InterPro" id="IPR021327">
    <property type="entry name" value="DUF2934"/>
</dbReference>
<sequence length="68" mass="7422">MSKPGQANREQMIRQLIAVRAYEIWESQGRPHGHDAAHWRQAEQDIMACLADSATAGAAPPGPSGKNR</sequence>
<dbReference type="AlphaFoldDB" id="A0A2S6MW05"/>
<dbReference type="OrthoDB" id="9811127at2"/>
<dbReference type="Pfam" id="PF11154">
    <property type="entry name" value="DUF2934"/>
    <property type="match status" value="1"/>
</dbReference>
<dbReference type="RefSeq" id="WP_104522709.1">
    <property type="nucleotide sequence ID" value="NZ_NHRY01000269.1"/>
</dbReference>
<reference evidence="1 2" key="1">
    <citation type="journal article" date="2018" name="Arch. Microbiol.">
        <title>New insights into the metabolic potential of the phototrophic purple bacterium Rhodopila globiformis DSM 161(T) from its draft genome sequence and evidence for a vanadium-dependent nitrogenase.</title>
        <authorList>
            <person name="Imhoff J.F."/>
            <person name="Rahn T."/>
            <person name="Kunzel S."/>
            <person name="Neulinger S.C."/>
        </authorList>
    </citation>
    <scope>NUCLEOTIDE SEQUENCE [LARGE SCALE GENOMIC DNA]</scope>
    <source>
        <strain evidence="1 2">DSM 161</strain>
    </source>
</reference>
<evidence type="ECO:0008006" key="3">
    <source>
        <dbReference type="Google" id="ProtNLM"/>
    </source>
</evidence>
<protein>
    <recommendedName>
        <fullName evidence="3">DUF2934 domain-containing protein</fullName>
    </recommendedName>
</protein>
<comment type="caution">
    <text evidence="1">The sequence shown here is derived from an EMBL/GenBank/DDBJ whole genome shotgun (WGS) entry which is preliminary data.</text>
</comment>